<evidence type="ECO:0000313" key="2">
    <source>
        <dbReference type="Proteomes" id="UP001500575"/>
    </source>
</evidence>
<name>A0ABN2YQZ3_9ACTN</name>
<organism evidence="1 2">
    <name type="scientific">Nocardioides bigeumensis</name>
    <dbReference type="NCBI Taxonomy" id="433657"/>
    <lineage>
        <taxon>Bacteria</taxon>
        <taxon>Bacillati</taxon>
        <taxon>Actinomycetota</taxon>
        <taxon>Actinomycetes</taxon>
        <taxon>Propionibacteriales</taxon>
        <taxon>Nocardioidaceae</taxon>
        <taxon>Nocardioides</taxon>
    </lineage>
</organism>
<evidence type="ECO:0000313" key="1">
    <source>
        <dbReference type="EMBL" id="GAA2131058.1"/>
    </source>
</evidence>
<dbReference type="RefSeq" id="WP_344305029.1">
    <property type="nucleotide sequence ID" value="NZ_BAAAQQ010000013.1"/>
</dbReference>
<sequence length="267" mass="27980">MSLRVDLATSGGHPGRTNEDFLGATPGAVVMLDGAGIPGTESICRHGVAWYAHNLGGWLLSRLGQRQGEPLADVLAAGIEAVTAMHPTCDVADPSSPQATVAMLRAAGDRVDTLTLADAYVVLDRQAGAEVLTDPSELEVRAVCLAPLAGLEAGSAAYDAALPAVIDDLRSRRNQPEGYWIAKDDPRAAAHAVVSTHDLPEAALVLSNGVSRLVDPYAETTWQGLVDDARARGAEAVLARLREVERARTPPAPDDASLAVCEWPEVS</sequence>
<keyword evidence="2" id="KW-1185">Reference proteome</keyword>
<gene>
    <name evidence="1" type="ORF">GCM10009843_34200</name>
</gene>
<proteinExistence type="predicted"/>
<reference evidence="1 2" key="1">
    <citation type="journal article" date="2019" name="Int. J. Syst. Evol. Microbiol.">
        <title>The Global Catalogue of Microorganisms (GCM) 10K type strain sequencing project: providing services to taxonomists for standard genome sequencing and annotation.</title>
        <authorList>
            <consortium name="The Broad Institute Genomics Platform"/>
            <consortium name="The Broad Institute Genome Sequencing Center for Infectious Disease"/>
            <person name="Wu L."/>
            <person name="Ma J."/>
        </authorList>
    </citation>
    <scope>NUCLEOTIDE SEQUENCE [LARGE SCALE GENOMIC DNA]</scope>
    <source>
        <strain evidence="1 2">JCM 16021</strain>
    </source>
</reference>
<comment type="caution">
    <text evidence="1">The sequence shown here is derived from an EMBL/GenBank/DDBJ whole genome shotgun (WGS) entry which is preliminary data.</text>
</comment>
<protein>
    <submittedName>
        <fullName evidence="1">Protein phosphatase 2C domain-containing protein</fullName>
    </submittedName>
</protein>
<dbReference type="Proteomes" id="UP001500575">
    <property type="component" value="Unassembled WGS sequence"/>
</dbReference>
<accession>A0ABN2YQZ3</accession>
<dbReference type="EMBL" id="BAAAQQ010000013">
    <property type="protein sequence ID" value="GAA2131058.1"/>
    <property type="molecule type" value="Genomic_DNA"/>
</dbReference>